<gene>
    <name evidence="1" type="ORF">GcM1_n228021</name>
</gene>
<evidence type="ECO:0000313" key="2">
    <source>
        <dbReference type="Proteomes" id="UP000285326"/>
    </source>
</evidence>
<reference evidence="1 2" key="1">
    <citation type="journal article" date="2018" name="BMC Genomics">
        <title>Comparative genome analyses reveal sequence features reflecting distinct modes of host-adaptation between dicot and monocot powdery mildew.</title>
        <authorList>
            <person name="Wu Y."/>
            <person name="Ma X."/>
            <person name="Pan Z."/>
            <person name="Kale S.D."/>
            <person name="Song Y."/>
            <person name="King H."/>
            <person name="Zhang Q."/>
            <person name="Presley C."/>
            <person name="Deng X."/>
            <person name="Wei C.I."/>
            <person name="Xiao S."/>
        </authorList>
    </citation>
    <scope>NUCLEOTIDE SEQUENCE [LARGE SCALE GENOMIC DNA]</scope>
    <source>
        <strain evidence="1">UMSG1</strain>
    </source>
</reference>
<proteinExistence type="predicted"/>
<organism evidence="1 2">
    <name type="scientific">Golovinomyces cichoracearum</name>
    <dbReference type="NCBI Taxonomy" id="62708"/>
    <lineage>
        <taxon>Eukaryota</taxon>
        <taxon>Fungi</taxon>
        <taxon>Dikarya</taxon>
        <taxon>Ascomycota</taxon>
        <taxon>Pezizomycotina</taxon>
        <taxon>Leotiomycetes</taxon>
        <taxon>Erysiphales</taxon>
        <taxon>Erysiphaceae</taxon>
        <taxon>Golovinomyces</taxon>
    </lineage>
</organism>
<evidence type="ECO:0000313" key="1">
    <source>
        <dbReference type="EMBL" id="RKF76254.1"/>
    </source>
</evidence>
<dbReference type="EMBL" id="MCBS01022874">
    <property type="protein sequence ID" value="RKF76254.1"/>
    <property type="molecule type" value="Genomic_DNA"/>
</dbReference>
<dbReference type="AlphaFoldDB" id="A0A420INZ6"/>
<name>A0A420INZ6_9PEZI</name>
<dbReference type="Proteomes" id="UP000285326">
    <property type="component" value="Unassembled WGS sequence"/>
</dbReference>
<accession>A0A420INZ6</accession>
<sequence length="94" mass="10681">MSNIHAFSGKPPLDPNFYIELLSRVKVPLADLEIAQISPEVALNWKRLVTREDSRKKKNAAIEGNSIKVENNLFEELYSFSEMRAESNKIFVGS</sequence>
<protein>
    <submittedName>
        <fullName evidence="1">Uncharacterized protein</fullName>
    </submittedName>
</protein>
<comment type="caution">
    <text evidence="1">The sequence shown here is derived from an EMBL/GenBank/DDBJ whole genome shotgun (WGS) entry which is preliminary data.</text>
</comment>